<gene>
    <name evidence="2" type="ORF">DCD74_03845</name>
</gene>
<dbReference type="KEGG" id="lue:DCD74_03845"/>
<dbReference type="AlphaFoldDB" id="A0A344J4H6"/>
<dbReference type="EMBL" id="CP029556">
    <property type="protein sequence ID" value="AXA83936.1"/>
    <property type="molecule type" value="Genomic_DNA"/>
</dbReference>
<organism evidence="2 3">
    <name type="scientific">Solilutibacter oculi</name>
    <dbReference type="NCBI Taxonomy" id="2698682"/>
    <lineage>
        <taxon>Bacteria</taxon>
        <taxon>Pseudomonadati</taxon>
        <taxon>Pseudomonadota</taxon>
        <taxon>Gammaproteobacteria</taxon>
        <taxon>Lysobacterales</taxon>
        <taxon>Lysobacteraceae</taxon>
        <taxon>Solilutibacter</taxon>
    </lineage>
</organism>
<evidence type="ECO:0000313" key="2">
    <source>
        <dbReference type="EMBL" id="AXA83936.1"/>
    </source>
</evidence>
<evidence type="ECO:0000313" key="3">
    <source>
        <dbReference type="Proteomes" id="UP000251842"/>
    </source>
</evidence>
<feature type="region of interest" description="Disordered" evidence="1">
    <location>
        <begin position="35"/>
        <end position="58"/>
    </location>
</feature>
<accession>A0A344J4H6</accession>
<sequence length="72" mass="7785">MRRHRPAQVILPMLALPLLLAGLAILALPEPAALASPVPGHDASRHAPAPRRAPARHHHASYFNLVPRSLMP</sequence>
<reference evidence="3" key="1">
    <citation type="submission" date="2018-05" db="EMBL/GenBank/DDBJ databases">
        <title>Luteimonas pekinense sp. nov., isolated from human Meibomian gland secretions, Beijing, China.</title>
        <authorList>
            <person name="Wen T."/>
            <person name="Bai H."/>
            <person name="Lv H."/>
        </authorList>
    </citation>
    <scope>NUCLEOTIDE SEQUENCE [LARGE SCALE GENOMIC DNA]</scope>
    <source>
        <strain evidence="3">83-4</strain>
    </source>
</reference>
<protein>
    <submittedName>
        <fullName evidence="2">Uncharacterized protein</fullName>
    </submittedName>
</protein>
<evidence type="ECO:0000256" key="1">
    <source>
        <dbReference type="SAM" id="MobiDB-lite"/>
    </source>
</evidence>
<proteinExistence type="predicted"/>
<name>A0A344J4H6_9GAMM</name>
<dbReference type="RefSeq" id="WP_112926151.1">
    <property type="nucleotide sequence ID" value="NZ_CP029556.1"/>
</dbReference>
<keyword evidence="3" id="KW-1185">Reference proteome</keyword>
<dbReference type="Proteomes" id="UP000251842">
    <property type="component" value="Chromosome"/>
</dbReference>